<organism evidence="1 2">
    <name type="scientific">Tegillarca granosa</name>
    <name type="common">Malaysian cockle</name>
    <name type="synonym">Anadara granosa</name>
    <dbReference type="NCBI Taxonomy" id="220873"/>
    <lineage>
        <taxon>Eukaryota</taxon>
        <taxon>Metazoa</taxon>
        <taxon>Spiralia</taxon>
        <taxon>Lophotrochozoa</taxon>
        <taxon>Mollusca</taxon>
        <taxon>Bivalvia</taxon>
        <taxon>Autobranchia</taxon>
        <taxon>Pteriomorphia</taxon>
        <taxon>Arcoida</taxon>
        <taxon>Arcoidea</taxon>
        <taxon>Arcidae</taxon>
        <taxon>Tegillarca</taxon>
    </lineage>
</organism>
<keyword evidence="2" id="KW-1185">Reference proteome</keyword>
<protein>
    <submittedName>
        <fullName evidence="1">Uncharacterized protein</fullName>
    </submittedName>
</protein>
<name>A0ABQ9EBM2_TEGGR</name>
<sequence length="132" mass="15138">MSFSRDLIFESWSSILLTTVLRVCLMSDFLFKISLNVSVSETCFCKCNESQNVLSETNFKEMLKSLVTDVKKTSSYKRKKISVRDNRPGSQGLGSLGVAILIIEFSLIITADLPRLYTDLKMIFRRLKRRLN</sequence>
<proteinExistence type="predicted"/>
<dbReference type="EMBL" id="JARBDR010000917">
    <property type="protein sequence ID" value="KAJ8302733.1"/>
    <property type="molecule type" value="Genomic_DNA"/>
</dbReference>
<comment type="caution">
    <text evidence="1">The sequence shown here is derived from an EMBL/GenBank/DDBJ whole genome shotgun (WGS) entry which is preliminary data.</text>
</comment>
<dbReference type="Proteomes" id="UP001217089">
    <property type="component" value="Unassembled WGS sequence"/>
</dbReference>
<evidence type="ECO:0000313" key="2">
    <source>
        <dbReference type="Proteomes" id="UP001217089"/>
    </source>
</evidence>
<gene>
    <name evidence="1" type="ORF">KUTeg_019129</name>
</gene>
<accession>A0ABQ9EBM2</accession>
<reference evidence="1 2" key="1">
    <citation type="submission" date="2022-12" db="EMBL/GenBank/DDBJ databases">
        <title>Chromosome-level genome of Tegillarca granosa.</title>
        <authorList>
            <person name="Kim J."/>
        </authorList>
    </citation>
    <scope>NUCLEOTIDE SEQUENCE [LARGE SCALE GENOMIC DNA]</scope>
    <source>
        <strain evidence="1">Teg-2019</strain>
        <tissue evidence="1">Adductor muscle</tissue>
    </source>
</reference>
<evidence type="ECO:0000313" key="1">
    <source>
        <dbReference type="EMBL" id="KAJ8302733.1"/>
    </source>
</evidence>